<dbReference type="RefSeq" id="WP_091234082.1">
    <property type="nucleotide sequence ID" value="NZ_FMKA01000013.1"/>
</dbReference>
<dbReference type="NCBIfam" id="TIGR03828">
    <property type="entry name" value="pfkB"/>
    <property type="match status" value="1"/>
</dbReference>
<gene>
    <name evidence="10" type="ORF">SAMN05421730_101323</name>
</gene>
<dbReference type="EMBL" id="FMKA01000013">
    <property type="protein sequence ID" value="SCP97713.1"/>
    <property type="molecule type" value="Genomic_DNA"/>
</dbReference>
<evidence type="ECO:0000313" key="10">
    <source>
        <dbReference type="EMBL" id="SCP97713.1"/>
    </source>
</evidence>
<evidence type="ECO:0000259" key="9">
    <source>
        <dbReference type="Pfam" id="PF00294"/>
    </source>
</evidence>
<keyword evidence="4 8" id="KW-0418">Kinase</keyword>
<evidence type="ECO:0000256" key="1">
    <source>
        <dbReference type="ARBA" id="ARBA00005380"/>
    </source>
</evidence>
<dbReference type="Pfam" id="PF00294">
    <property type="entry name" value="PfkB"/>
    <property type="match status" value="1"/>
</dbReference>
<dbReference type="AlphaFoldDB" id="A0A1D3TUH5"/>
<keyword evidence="2 7" id="KW-0808">Transferase</keyword>
<proteinExistence type="inferred from homology"/>
<dbReference type="STRING" id="1619234.SAMN05421730_101323"/>
<dbReference type="FunFam" id="3.40.1190.20:FF:000001">
    <property type="entry name" value="Phosphofructokinase"/>
    <property type="match status" value="1"/>
</dbReference>
<dbReference type="GO" id="GO:2001059">
    <property type="term" value="P:D-tagatose 6-phosphate catabolic process"/>
    <property type="evidence" value="ECO:0007669"/>
    <property type="project" value="UniProtKB-UniPathway"/>
</dbReference>
<protein>
    <recommendedName>
        <fullName evidence="7">Tagatose-6-phosphate kinase</fullName>
        <ecNumber evidence="7">2.7.1.144</ecNumber>
    </recommendedName>
</protein>
<dbReference type="Proteomes" id="UP000199315">
    <property type="component" value="Unassembled WGS sequence"/>
</dbReference>
<dbReference type="Gene3D" id="3.40.1190.20">
    <property type="match status" value="1"/>
</dbReference>
<comment type="function">
    <text evidence="8">Catalyzes the ATP-dependent phosphorylation of fructose-l-phosphate to fructose-l,6-bisphosphate.</text>
</comment>
<dbReference type="NCBIfam" id="TIGR03168">
    <property type="entry name" value="1-PFK"/>
    <property type="match status" value="1"/>
</dbReference>
<dbReference type="GO" id="GO:0005524">
    <property type="term" value="F:ATP binding"/>
    <property type="evidence" value="ECO:0007669"/>
    <property type="project" value="UniProtKB-UniRule"/>
</dbReference>
<evidence type="ECO:0000256" key="2">
    <source>
        <dbReference type="ARBA" id="ARBA00022679"/>
    </source>
</evidence>
<reference evidence="10 11" key="1">
    <citation type="submission" date="2016-09" db="EMBL/GenBank/DDBJ databases">
        <authorList>
            <person name="Capua I."/>
            <person name="De Benedictis P."/>
            <person name="Joannis T."/>
            <person name="Lombin L.H."/>
            <person name="Cattoli G."/>
        </authorList>
    </citation>
    <scope>NUCLEOTIDE SEQUENCE [LARGE SCALE GENOMIC DNA]</scope>
    <source>
        <strain evidence="10 11">GluBS11</strain>
    </source>
</reference>
<dbReference type="GO" id="GO:0009024">
    <property type="term" value="F:tagatose-6-phosphate kinase activity"/>
    <property type="evidence" value="ECO:0007669"/>
    <property type="project" value="UniProtKB-EC"/>
</dbReference>
<evidence type="ECO:0000256" key="4">
    <source>
        <dbReference type="ARBA" id="ARBA00022777"/>
    </source>
</evidence>
<dbReference type="GO" id="GO:0005988">
    <property type="term" value="P:lactose metabolic process"/>
    <property type="evidence" value="ECO:0007669"/>
    <property type="project" value="UniProtKB-KW"/>
</dbReference>
<evidence type="ECO:0000256" key="8">
    <source>
        <dbReference type="RuleBase" id="RU369061"/>
    </source>
</evidence>
<evidence type="ECO:0000256" key="3">
    <source>
        <dbReference type="ARBA" id="ARBA00022741"/>
    </source>
</evidence>
<keyword evidence="7" id="KW-0423">Lactose metabolism</keyword>
<accession>A0A1D3TUH5</accession>
<sequence length="308" mass="33022">MIVTVTLNAAVDKAYVIEELKKGEVMRVIRCTNTPGGKGLNVARVIKSCGEEVLATGFLGGHTGAYVKDMLDEQQVPNDFFYTSGETRACINILESDGTSTELLEPGEPVSQEAVDGFIRKYEQIIASSNVVTMSGSVSAGVDTDIYARLIEMAKAKGKKVIMDTSGVLLKNGVQAGPTMIKPNRDEIEALLGIKVQNRLEVIEGAKKLQSMGIDFVVVSLGAEGALVVTKDAVYHGQPPKIKTVNTVGSGDSMVAAFAVGLERGYEVEEMLRYAVAVSAANTLTMATGSFRTEDMERIYKDVVVTRL</sequence>
<dbReference type="PANTHER" id="PTHR46566">
    <property type="entry name" value="1-PHOSPHOFRUCTOKINASE-RELATED"/>
    <property type="match status" value="1"/>
</dbReference>
<keyword evidence="11" id="KW-1185">Reference proteome</keyword>
<dbReference type="OrthoDB" id="9801219at2"/>
<keyword evidence="5 7" id="KW-0067">ATP-binding</keyword>
<dbReference type="InterPro" id="IPR002173">
    <property type="entry name" value="Carboh/pur_kinase_PfkB_CS"/>
</dbReference>
<organism evidence="10 11">
    <name type="scientific">Anaerobium acetethylicum</name>
    <dbReference type="NCBI Taxonomy" id="1619234"/>
    <lineage>
        <taxon>Bacteria</taxon>
        <taxon>Bacillati</taxon>
        <taxon>Bacillota</taxon>
        <taxon>Clostridia</taxon>
        <taxon>Lachnospirales</taxon>
        <taxon>Lachnospiraceae</taxon>
        <taxon>Anaerobium</taxon>
    </lineage>
</organism>
<dbReference type="PROSITE" id="PS00583">
    <property type="entry name" value="PFKB_KINASES_1"/>
    <property type="match status" value="1"/>
</dbReference>
<comment type="similarity">
    <text evidence="7">Belongs to the carbohydrate kinase PfkB family. LacC subfamily.</text>
</comment>
<comment type="similarity">
    <text evidence="1">Belongs to the carbohydrate kinase pfkB family.</text>
</comment>
<dbReference type="InterPro" id="IPR029056">
    <property type="entry name" value="Ribokinase-like"/>
</dbReference>
<dbReference type="InterPro" id="IPR022463">
    <property type="entry name" value="1-PFruKinase"/>
</dbReference>
<dbReference type="GO" id="GO:0016052">
    <property type="term" value="P:carbohydrate catabolic process"/>
    <property type="evidence" value="ECO:0007669"/>
    <property type="project" value="UniProtKB-ARBA"/>
</dbReference>
<dbReference type="SUPFAM" id="SSF53613">
    <property type="entry name" value="Ribokinase-like"/>
    <property type="match status" value="1"/>
</dbReference>
<evidence type="ECO:0000313" key="11">
    <source>
        <dbReference type="Proteomes" id="UP000199315"/>
    </source>
</evidence>
<dbReference type="PANTHER" id="PTHR46566:SF2">
    <property type="entry name" value="ATP-DEPENDENT 6-PHOSPHOFRUCTOKINASE ISOZYME 2"/>
    <property type="match status" value="1"/>
</dbReference>
<comment type="pathway">
    <text evidence="7">Carbohydrate metabolism; D-tagatose 6-phosphate degradation; D-glyceraldehyde 3-phosphate and glycerone phosphate from D-tagatose 6-phosphate: step 1/2.</text>
</comment>
<comment type="catalytic activity">
    <reaction evidence="6 8">
        <text>beta-D-fructose 1-phosphate + ATP = beta-D-fructose 1,6-bisphosphate + ADP + H(+)</text>
        <dbReference type="Rhea" id="RHEA:14213"/>
        <dbReference type="ChEBI" id="CHEBI:15378"/>
        <dbReference type="ChEBI" id="CHEBI:30616"/>
        <dbReference type="ChEBI" id="CHEBI:32966"/>
        <dbReference type="ChEBI" id="CHEBI:138881"/>
        <dbReference type="ChEBI" id="CHEBI:456216"/>
        <dbReference type="EC" id="2.7.1.56"/>
    </reaction>
</comment>
<dbReference type="InterPro" id="IPR011611">
    <property type="entry name" value="PfkB_dom"/>
</dbReference>
<dbReference type="PIRSF" id="PIRSF000535">
    <property type="entry name" value="1PFK/6PFK/LacC"/>
    <property type="match status" value="1"/>
</dbReference>
<dbReference type="GO" id="GO:0008662">
    <property type="term" value="F:1-phosphofructokinase activity"/>
    <property type="evidence" value="ECO:0007669"/>
    <property type="project" value="UniProtKB-UniRule"/>
</dbReference>
<name>A0A1D3TUH5_9FIRM</name>
<evidence type="ECO:0000256" key="7">
    <source>
        <dbReference type="PIRNR" id="PIRNR000535"/>
    </source>
</evidence>
<feature type="domain" description="Carbohydrate kinase PfkB" evidence="9">
    <location>
        <begin position="9"/>
        <end position="290"/>
    </location>
</feature>
<dbReference type="GO" id="GO:0005829">
    <property type="term" value="C:cytosol"/>
    <property type="evidence" value="ECO:0007669"/>
    <property type="project" value="TreeGrafter"/>
</dbReference>
<dbReference type="GO" id="GO:0044281">
    <property type="term" value="P:small molecule metabolic process"/>
    <property type="evidence" value="ECO:0007669"/>
    <property type="project" value="UniProtKB-ARBA"/>
</dbReference>
<dbReference type="InterPro" id="IPR017583">
    <property type="entry name" value="Tagatose/fructose_Pkinase"/>
</dbReference>
<dbReference type="UniPathway" id="UPA00704">
    <property type="reaction ID" value="UER00715"/>
</dbReference>
<keyword evidence="3 7" id="KW-0547">Nucleotide-binding</keyword>
<comment type="catalytic activity">
    <reaction evidence="7">
        <text>D-tagatofuranose 6-phosphate + ATP = D-tagatofuranose 1,6-bisphosphate + ADP + H(+)</text>
        <dbReference type="Rhea" id="RHEA:12420"/>
        <dbReference type="ChEBI" id="CHEBI:15378"/>
        <dbReference type="ChEBI" id="CHEBI:30616"/>
        <dbReference type="ChEBI" id="CHEBI:58694"/>
        <dbReference type="ChEBI" id="CHEBI:58695"/>
        <dbReference type="ChEBI" id="CHEBI:456216"/>
        <dbReference type="EC" id="2.7.1.144"/>
    </reaction>
</comment>
<evidence type="ECO:0000256" key="6">
    <source>
        <dbReference type="ARBA" id="ARBA00047745"/>
    </source>
</evidence>
<dbReference type="EC" id="2.7.1.144" evidence="7"/>
<dbReference type="PROSITE" id="PS00584">
    <property type="entry name" value="PFKB_KINASES_2"/>
    <property type="match status" value="1"/>
</dbReference>
<evidence type="ECO:0000256" key="5">
    <source>
        <dbReference type="ARBA" id="ARBA00022840"/>
    </source>
</evidence>
<dbReference type="CDD" id="cd01164">
    <property type="entry name" value="FruK_PfkB_like"/>
    <property type="match status" value="1"/>
</dbReference>